<dbReference type="Gene3D" id="2.30.29.30">
    <property type="entry name" value="Pleckstrin-homology domain (PH domain)/Phosphotyrosine-binding domain (PTB)"/>
    <property type="match status" value="1"/>
</dbReference>
<accession>A0A1X2GPA6</accession>
<dbReference type="CDD" id="cd00821">
    <property type="entry name" value="PH"/>
    <property type="match status" value="1"/>
</dbReference>
<evidence type="ECO:0000313" key="2">
    <source>
        <dbReference type="Proteomes" id="UP000242146"/>
    </source>
</evidence>
<dbReference type="SUPFAM" id="SSF50729">
    <property type="entry name" value="PH domain-like"/>
    <property type="match status" value="1"/>
</dbReference>
<dbReference type="InterPro" id="IPR011993">
    <property type="entry name" value="PH-like_dom_sf"/>
</dbReference>
<dbReference type="OrthoDB" id="2119658at2759"/>
<protein>
    <recommendedName>
        <fullName evidence="3">PH domain-containing protein</fullName>
    </recommendedName>
</protein>
<comment type="caution">
    <text evidence="1">The sequence shown here is derived from an EMBL/GenBank/DDBJ whole genome shotgun (WGS) entry which is preliminary data.</text>
</comment>
<name>A0A1X2GPA6_9FUNG</name>
<dbReference type="AlphaFoldDB" id="A0A1X2GPA6"/>
<dbReference type="Proteomes" id="UP000242146">
    <property type="component" value="Unassembled WGS sequence"/>
</dbReference>
<gene>
    <name evidence="1" type="ORF">DM01DRAFT_1228004</name>
</gene>
<organism evidence="1 2">
    <name type="scientific">Hesseltinella vesiculosa</name>
    <dbReference type="NCBI Taxonomy" id="101127"/>
    <lineage>
        <taxon>Eukaryota</taxon>
        <taxon>Fungi</taxon>
        <taxon>Fungi incertae sedis</taxon>
        <taxon>Mucoromycota</taxon>
        <taxon>Mucoromycotina</taxon>
        <taxon>Mucoromycetes</taxon>
        <taxon>Mucorales</taxon>
        <taxon>Cunninghamellaceae</taxon>
        <taxon>Hesseltinella</taxon>
    </lineage>
</organism>
<keyword evidence="2" id="KW-1185">Reference proteome</keyword>
<reference evidence="1 2" key="1">
    <citation type="submission" date="2016-07" db="EMBL/GenBank/DDBJ databases">
        <title>Pervasive Adenine N6-methylation of Active Genes in Fungi.</title>
        <authorList>
            <consortium name="DOE Joint Genome Institute"/>
            <person name="Mondo S.J."/>
            <person name="Dannebaum R.O."/>
            <person name="Kuo R.C."/>
            <person name="Labutti K."/>
            <person name="Haridas S."/>
            <person name="Kuo A."/>
            <person name="Salamov A."/>
            <person name="Ahrendt S.R."/>
            <person name="Lipzen A."/>
            <person name="Sullivan W."/>
            <person name="Andreopoulos W.B."/>
            <person name="Clum A."/>
            <person name="Lindquist E."/>
            <person name="Daum C."/>
            <person name="Ramamoorthy G.K."/>
            <person name="Gryganskyi A."/>
            <person name="Culley D."/>
            <person name="Magnuson J.K."/>
            <person name="James T.Y."/>
            <person name="O'Malley M.A."/>
            <person name="Stajich J.E."/>
            <person name="Spatafora J.W."/>
            <person name="Visel A."/>
            <person name="Grigoriev I.V."/>
        </authorList>
    </citation>
    <scope>NUCLEOTIDE SEQUENCE [LARGE SCALE GENOMIC DNA]</scope>
    <source>
        <strain evidence="1 2">NRRL 3301</strain>
    </source>
</reference>
<evidence type="ECO:0000313" key="1">
    <source>
        <dbReference type="EMBL" id="ORX57501.1"/>
    </source>
</evidence>
<dbReference type="EMBL" id="MCGT01000008">
    <property type="protein sequence ID" value="ORX57501.1"/>
    <property type="molecule type" value="Genomic_DNA"/>
</dbReference>
<sequence>MFLLYTEPAKSMSSRSSLANSSKWFPKIRKGINASNTTMVGYSKVMSATSDTPMIASGQRLYQLAHPKHEAVGLPSFEILVDFQWQRPLPTPKQLQPPAAASLCPPRSYPWLKYPMDTISPISPDFEQPETLFADKDAIDAAIHVASNGDFLTFYVHGLAYPEWKRYWVTLDEHHLILRPFAYKNKDPLYTIPLQQLVQVSKPTEEDQEYICLNRQLSAVLQFELPTMTSQLRENTSCAAWSGPGGSKIYMQADNAISALLWRRALTFHILTLERQNDQILGPAANDKQENIYDINYSRFLW</sequence>
<evidence type="ECO:0008006" key="3">
    <source>
        <dbReference type="Google" id="ProtNLM"/>
    </source>
</evidence>
<proteinExistence type="predicted"/>